<dbReference type="EMBL" id="ALWO02000033">
    <property type="protein sequence ID" value="EOZ96676.1"/>
    <property type="molecule type" value="Genomic_DNA"/>
</dbReference>
<evidence type="ECO:0000313" key="2">
    <source>
        <dbReference type="EMBL" id="EOZ96676.1"/>
    </source>
</evidence>
<accession>S2DX68</accession>
<protein>
    <submittedName>
        <fullName evidence="2">Uncharacterized protein</fullName>
    </submittedName>
</protein>
<dbReference type="OrthoDB" id="9830297at2"/>
<proteinExistence type="predicted"/>
<gene>
    <name evidence="2" type="ORF">A33Q_2446</name>
</gene>
<dbReference type="STRING" id="1189612.A33Q_2446"/>
<sequence>MTTLEKVKALDDFKALRLFRHIEMEMVQKAKADLPDIIDNLPDAVKNMPEMRQLDQVSEEKFVEPLQQEFAVKLARQSLELMAKNPDTVDYLKDKLENWNDNEMVAGTILALGGALSAVMIMSTFRVSYNKADGWEFNLGASKDNQSETIKTIFEALFKVLKPGRTLGF</sequence>
<dbReference type="Proteomes" id="UP000006073">
    <property type="component" value="Unassembled WGS sequence"/>
</dbReference>
<name>S2DX68_INDAL</name>
<comment type="caution">
    <text evidence="2">The sequence shown here is derived from an EMBL/GenBank/DDBJ whole genome shotgun (WGS) entry which is preliminary data.</text>
</comment>
<organism evidence="2 3">
    <name type="scientific">Indibacter alkaliphilus (strain CCUG 57479 / KCTC 22604 / LW1)</name>
    <dbReference type="NCBI Taxonomy" id="1189612"/>
    <lineage>
        <taxon>Bacteria</taxon>
        <taxon>Pseudomonadati</taxon>
        <taxon>Bacteroidota</taxon>
        <taxon>Cytophagia</taxon>
        <taxon>Cytophagales</taxon>
        <taxon>Cyclobacteriaceae</taxon>
    </lineage>
</organism>
<keyword evidence="3" id="KW-1185">Reference proteome</keyword>
<keyword evidence="1" id="KW-1133">Transmembrane helix</keyword>
<keyword evidence="1" id="KW-0812">Transmembrane</keyword>
<dbReference type="RefSeq" id="WP_009034035.1">
    <property type="nucleotide sequence ID" value="NZ_ALWO02000033.1"/>
</dbReference>
<evidence type="ECO:0000313" key="3">
    <source>
        <dbReference type="Proteomes" id="UP000006073"/>
    </source>
</evidence>
<reference evidence="2 3" key="1">
    <citation type="journal article" date="2013" name="Genome Announc.">
        <title>Draft Genome Sequence of Indibacter alkaliphilus Strain LW1T, Isolated from Lonar Lake, a Haloalkaline Lake in the Buldana District of Maharashtra, India.</title>
        <authorList>
            <person name="Singh A."/>
            <person name="Kumar Jangir P."/>
            <person name="Sharma R."/>
            <person name="Singh A."/>
            <person name="Kumar Pinnaka A."/>
            <person name="Shivaji S."/>
        </authorList>
    </citation>
    <scope>NUCLEOTIDE SEQUENCE [LARGE SCALE GENOMIC DNA]</scope>
    <source>
        <strain evidence="3">CCUG 57479 / KCTC 22604 / LW1</strain>
    </source>
</reference>
<dbReference type="AlphaFoldDB" id="S2DX68"/>
<evidence type="ECO:0000256" key="1">
    <source>
        <dbReference type="SAM" id="Phobius"/>
    </source>
</evidence>
<feature type="transmembrane region" description="Helical" evidence="1">
    <location>
        <begin position="104"/>
        <end position="125"/>
    </location>
</feature>
<keyword evidence="1" id="KW-0472">Membrane</keyword>